<dbReference type="NCBIfam" id="TIGR02464">
    <property type="entry name" value="ribofla_fusion"/>
    <property type="match status" value="1"/>
</dbReference>
<dbReference type="SUPFAM" id="SSF143990">
    <property type="entry name" value="YbiA-like"/>
    <property type="match status" value="1"/>
</dbReference>
<evidence type="ECO:0000256" key="2">
    <source>
        <dbReference type="ARBA" id="ARBA00000751"/>
    </source>
</evidence>
<dbReference type="AlphaFoldDB" id="A0A1H9U5M0"/>
<dbReference type="STRING" id="142588.SAMN04488559_12148"/>
<comment type="catalytic activity">
    <reaction evidence="1">
        <text>5-amino-6-(5-phospho-D-ribosylamino)uracil + H2O = 5,6-diaminouracil + D-ribose 5-phosphate</text>
        <dbReference type="Rhea" id="RHEA:55020"/>
        <dbReference type="ChEBI" id="CHEBI:15377"/>
        <dbReference type="ChEBI" id="CHEBI:46252"/>
        <dbReference type="ChEBI" id="CHEBI:58453"/>
        <dbReference type="ChEBI" id="CHEBI:78346"/>
    </reaction>
</comment>
<accession>A0A1H9U5M0</accession>
<proteinExistence type="predicted"/>
<name>A0A1H9U5M0_9LACT</name>
<evidence type="ECO:0000313" key="4">
    <source>
        <dbReference type="EMBL" id="SES04464.1"/>
    </source>
</evidence>
<gene>
    <name evidence="4" type="ORF">SAMN04488559_12148</name>
</gene>
<dbReference type="InterPro" id="IPR012816">
    <property type="entry name" value="NADAR"/>
</dbReference>
<dbReference type="OrthoDB" id="67297at2"/>
<protein>
    <recommendedName>
        <fullName evidence="3">NADAR domain-containing protein</fullName>
    </recommendedName>
</protein>
<evidence type="ECO:0000256" key="1">
    <source>
        <dbReference type="ARBA" id="ARBA00000022"/>
    </source>
</evidence>
<keyword evidence="5" id="KW-1185">Reference proteome</keyword>
<dbReference type="Pfam" id="PF08719">
    <property type="entry name" value="NADAR"/>
    <property type="match status" value="1"/>
</dbReference>
<dbReference type="CDD" id="cd15457">
    <property type="entry name" value="NADAR"/>
    <property type="match status" value="1"/>
</dbReference>
<dbReference type="Gene3D" id="1.10.357.40">
    <property type="entry name" value="YbiA-like"/>
    <property type="match status" value="1"/>
</dbReference>
<evidence type="ECO:0000313" key="5">
    <source>
        <dbReference type="Proteomes" id="UP000198948"/>
    </source>
</evidence>
<reference evidence="4 5" key="1">
    <citation type="submission" date="2016-10" db="EMBL/GenBank/DDBJ databases">
        <authorList>
            <person name="de Groot N.N."/>
        </authorList>
    </citation>
    <scope>NUCLEOTIDE SEQUENCE [LARGE SCALE GENOMIC DNA]</scope>
    <source>
        <strain evidence="4 5">DSM 13760</strain>
    </source>
</reference>
<sequence>MVWNKSKLQKQYQSKKKLNFLFFWGHQKAKDHTISKSCFSQWWSCQFKDEAYTYYSAEQYMMSEKAKLFNDTTIREQIIDCRNPKQIKALGRQIQHFDQSIWDKNKYDIVVQGNLLKFSQNPSLKKYLQDTKNKILVEASPVDKIWGIGRAEEDPKSMNPLLWKGENLLGFALMEVRELLNKEKNSSL</sequence>
<dbReference type="EMBL" id="FOHA01000021">
    <property type="protein sequence ID" value="SES04464.1"/>
    <property type="molecule type" value="Genomic_DNA"/>
</dbReference>
<dbReference type="Proteomes" id="UP000198948">
    <property type="component" value="Unassembled WGS sequence"/>
</dbReference>
<comment type="catalytic activity">
    <reaction evidence="2">
        <text>2,5-diamino-6-hydroxy-4-(5-phosphoribosylamino)-pyrimidine + H2O = 2,5,6-triamino-4-hydroxypyrimidine + D-ribose 5-phosphate</text>
        <dbReference type="Rhea" id="RHEA:23436"/>
        <dbReference type="ChEBI" id="CHEBI:15377"/>
        <dbReference type="ChEBI" id="CHEBI:58614"/>
        <dbReference type="ChEBI" id="CHEBI:78346"/>
        <dbReference type="ChEBI" id="CHEBI:137796"/>
    </reaction>
</comment>
<dbReference type="RefSeq" id="WP_092653765.1">
    <property type="nucleotide sequence ID" value="NZ_FOHA01000021.1"/>
</dbReference>
<dbReference type="InterPro" id="IPR037238">
    <property type="entry name" value="YbiA-like_sf"/>
</dbReference>
<evidence type="ECO:0000259" key="3">
    <source>
        <dbReference type="Pfam" id="PF08719"/>
    </source>
</evidence>
<organism evidence="4 5">
    <name type="scientific">Isobaculum melis</name>
    <dbReference type="NCBI Taxonomy" id="142588"/>
    <lineage>
        <taxon>Bacteria</taxon>
        <taxon>Bacillati</taxon>
        <taxon>Bacillota</taxon>
        <taxon>Bacilli</taxon>
        <taxon>Lactobacillales</taxon>
        <taxon>Carnobacteriaceae</taxon>
        <taxon>Isobaculum</taxon>
    </lineage>
</organism>
<feature type="domain" description="NADAR" evidence="3">
    <location>
        <begin position="22"/>
        <end position="180"/>
    </location>
</feature>